<dbReference type="InterPro" id="IPR003593">
    <property type="entry name" value="AAA+_ATPase"/>
</dbReference>
<sequence>MPKLATKTGLKRKPFDKKKPLVELKNVTKKYKNKVALDGIDFVIKSGDRIGIIGANGSGKSTMSEIIGGIRQPTSGEVIRQDNLVIGLQFQDSKYPIGISVMDMIKYYLHTFSIEMSESQLKELLRTYQINGFENKFIEGLSGGQQQRLNILLSVIHDPDLVILDEVSTGLDIEVRAQIFDFLKQNIVKKKKAMILVTHMMSEVEDFCEKYIYVHNGVIKDAGKVKDLIKEYGSVHEYTWKMFEENKKADLKKQYEEEEKQAKEKADKASNKKKKNKVDHLISENKDYGKNWPLISLMLKYYYKGFFVPFFLLAYPILILFLQGFAFSTMDADPNTGILPIHSLVGSISMVQAMSVGIFIIPQTILEFKNSVLMKRIGATNIKPVFFVISVIFIGFIFIMIAFLWTLLWAGIFFGHKFGWNVVALPSDILPTIPFLIILIITSISLGMMFASIFKSTTSFIAVSNVFYLPVAFLSGGFVPIEMITNSEILKYVTYINPFKYCLDPFLAAWNGKFVFQSIYYAYIPISLAIIAVCIGFAGWKLRWQA</sequence>
<dbReference type="Pfam" id="PF01061">
    <property type="entry name" value="ABC2_membrane"/>
    <property type="match status" value="1"/>
</dbReference>
<dbReference type="PANTHER" id="PTHR42711">
    <property type="entry name" value="ABC TRANSPORTER ATP-BINDING PROTEIN"/>
    <property type="match status" value="1"/>
</dbReference>
<dbReference type="PANTHER" id="PTHR42711:SF5">
    <property type="entry name" value="ABC TRANSPORTER ATP-BINDING PROTEIN NATA"/>
    <property type="match status" value="1"/>
</dbReference>
<evidence type="ECO:0000256" key="6">
    <source>
        <dbReference type="ARBA" id="ARBA00022840"/>
    </source>
</evidence>
<evidence type="ECO:0000256" key="3">
    <source>
        <dbReference type="ARBA" id="ARBA00022448"/>
    </source>
</evidence>
<dbReference type="InterPro" id="IPR027417">
    <property type="entry name" value="P-loop_NTPase"/>
</dbReference>
<keyword evidence="6 12" id="KW-0067">ATP-binding</keyword>
<dbReference type="CDD" id="cd03230">
    <property type="entry name" value="ABC_DR_subfamily_A"/>
    <property type="match status" value="1"/>
</dbReference>
<dbReference type="PROSITE" id="PS00211">
    <property type="entry name" value="ABC_TRANSPORTER_1"/>
    <property type="match status" value="1"/>
</dbReference>
<feature type="transmembrane region" description="Helical" evidence="10">
    <location>
        <begin position="306"/>
        <end position="327"/>
    </location>
</feature>
<evidence type="ECO:0000313" key="13">
    <source>
        <dbReference type="Proteomes" id="UP000584587"/>
    </source>
</evidence>
<dbReference type="AlphaFoldDB" id="A0A846U0D5"/>
<dbReference type="PROSITE" id="PS50893">
    <property type="entry name" value="ABC_TRANSPORTER_2"/>
    <property type="match status" value="1"/>
</dbReference>
<accession>A0A846U0D5</accession>
<evidence type="ECO:0000256" key="9">
    <source>
        <dbReference type="SAM" id="Coils"/>
    </source>
</evidence>
<feature type="transmembrane region" description="Helical" evidence="10">
    <location>
        <begin position="466"/>
        <end position="485"/>
    </location>
</feature>
<feature type="transmembrane region" description="Helical" evidence="10">
    <location>
        <begin position="432"/>
        <end position="454"/>
    </location>
</feature>
<comment type="similarity">
    <text evidence="2">Belongs to the ABC transporter superfamily.</text>
</comment>
<evidence type="ECO:0000256" key="2">
    <source>
        <dbReference type="ARBA" id="ARBA00005417"/>
    </source>
</evidence>
<dbReference type="EMBL" id="JAAVVK010000001">
    <property type="protein sequence ID" value="NKE38484.1"/>
    <property type="molecule type" value="Genomic_DNA"/>
</dbReference>
<keyword evidence="8 10" id="KW-0472">Membrane</keyword>
<dbReference type="Pfam" id="PF00005">
    <property type="entry name" value="ABC_tran"/>
    <property type="match status" value="1"/>
</dbReference>
<feature type="transmembrane region" description="Helical" evidence="10">
    <location>
        <begin position="520"/>
        <end position="540"/>
    </location>
</feature>
<organism evidence="12 13">
    <name type="scientific">Spiroplasma platyhelix PALS-1</name>
    <dbReference type="NCBI Taxonomy" id="1276218"/>
    <lineage>
        <taxon>Bacteria</taxon>
        <taxon>Bacillati</taxon>
        <taxon>Mycoplasmatota</taxon>
        <taxon>Mollicutes</taxon>
        <taxon>Entomoplasmatales</taxon>
        <taxon>Spiroplasmataceae</taxon>
        <taxon>Spiroplasma</taxon>
    </lineage>
</organism>
<dbReference type="SMART" id="SM00382">
    <property type="entry name" value="AAA"/>
    <property type="match status" value="1"/>
</dbReference>
<keyword evidence="4 10" id="KW-0812">Transmembrane</keyword>
<dbReference type="Gene3D" id="3.40.50.300">
    <property type="entry name" value="P-loop containing nucleotide triphosphate hydrolases"/>
    <property type="match status" value="1"/>
</dbReference>
<keyword evidence="13" id="KW-1185">Reference proteome</keyword>
<dbReference type="PRINTS" id="PR00164">
    <property type="entry name" value="ABC2TRNSPORT"/>
</dbReference>
<dbReference type="Proteomes" id="UP000584587">
    <property type="component" value="Unassembled WGS sequence"/>
</dbReference>
<keyword evidence="7 10" id="KW-1133">Transmembrane helix</keyword>
<feature type="coiled-coil region" evidence="9">
    <location>
        <begin position="241"/>
        <end position="275"/>
    </location>
</feature>
<evidence type="ECO:0000256" key="5">
    <source>
        <dbReference type="ARBA" id="ARBA00022741"/>
    </source>
</evidence>
<dbReference type="SUPFAM" id="SSF52540">
    <property type="entry name" value="P-loop containing nucleoside triphosphate hydrolases"/>
    <property type="match status" value="1"/>
</dbReference>
<dbReference type="InterPro" id="IPR050763">
    <property type="entry name" value="ABC_transporter_ATP-binding"/>
</dbReference>
<dbReference type="InterPro" id="IPR003439">
    <property type="entry name" value="ABC_transporter-like_ATP-bd"/>
</dbReference>
<evidence type="ECO:0000256" key="4">
    <source>
        <dbReference type="ARBA" id="ARBA00022692"/>
    </source>
</evidence>
<feature type="domain" description="ABC transporter" evidence="11">
    <location>
        <begin position="22"/>
        <end position="241"/>
    </location>
</feature>
<dbReference type="GO" id="GO:0140359">
    <property type="term" value="F:ABC-type transporter activity"/>
    <property type="evidence" value="ECO:0007669"/>
    <property type="project" value="InterPro"/>
</dbReference>
<comment type="caution">
    <text evidence="12">The sequence shown here is derived from an EMBL/GenBank/DDBJ whole genome shotgun (WGS) entry which is preliminary data.</text>
</comment>
<name>A0A846U0D5_9MOLU</name>
<keyword evidence="5" id="KW-0547">Nucleotide-binding</keyword>
<evidence type="ECO:0000256" key="1">
    <source>
        <dbReference type="ARBA" id="ARBA00004141"/>
    </source>
</evidence>
<keyword evidence="9" id="KW-0175">Coiled coil</keyword>
<keyword evidence="3" id="KW-0813">Transport</keyword>
<evidence type="ECO:0000256" key="10">
    <source>
        <dbReference type="SAM" id="Phobius"/>
    </source>
</evidence>
<dbReference type="InterPro" id="IPR013525">
    <property type="entry name" value="ABC2_TM"/>
</dbReference>
<dbReference type="GO" id="GO:0016887">
    <property type="term" value="F:ATP hydrolysis activity"/>
    <property type="evidence" value="ECO:0007669"/>
    <property type="project" value="InterPro"/>
</dbReference>
<evidence type="ECO:0000313" key="12">
    <source>
        <dbReference type="EMBL" id="NKE38484.1"/>
    </source>
</evidence>
<dbReference type="InterPro" id="IPR017871">
    <property type="entry name" value="ABC_transporter-like_CS"/>
</dbReference>
<evidence type="ECO:0000256" key="8">
    <source>
        <dbReference type="ARBA" id="ARBA00023136"/>
    </source>
</evidence>
<protein>
    <submittedName>
        <fullName evidence="12">ABC transporter ATP-binding protein/permease</fullName>
    </submittedName>
</protein>
<evidence type="ECO:0000256" key="7">
    <source>
        <dbReference type="ARBA" id="ARBA00022989"/>
    </source>
</evidence>
<dbReference type="GO" id="GO:0005524">
    <property type="term" value="F:ATP binding"/>
    <property type="evidence" value="ECO:0007669"/>
    <property type="project" value="UniProtKB-KW"/>
</dbReference>
<proteinExistence type="inferred from homology"/>
<feature type="transmembrane region" description="Helical" evidence="10">
    <location>
        <begin position="385"/>
        <end position="412"/>
    </location>
</feature>
<dbReference type="RefSeq" id="WP_168104955.1">
    <property type="nucleotide sequence ID" value="NZ_CP051215.1"/>
</dbReference>
<dbReference type="GO" id="GO:0043190">
    <property type="term" value="C:ATP-binding cassette (ABC) transporter complex"/>
    <property type="evidence" value="ECO:0007669"/>
    <property type="project" value="InterPro"/>
</dbReference>
<comment type="subcellular location">
    <subcellularLocation>
        <location evidence="1">Membrane</location>
        <topology evidence="1">Multi-pass membrane protein</topology>
    </subcellularLocation>
</comment>
<gene>
    <name evidence="12" type="ORF">HER12_01795</name>
</gene>
<dbReference type="InterPro" id="IPR000412">
    <property type="entry name" value="ABC_2_transport"/>
</dbReference>
<feature type="transmembrane region" description="Helical" evidence="10">
    <location>
        <begin position="339"/>
        <end position="365"/>
    </location>
</feature>
<reference evidence="12 13" key="1">
    <citation type="submission" date="2020-04" db="EMBL/GenBank/DDBJ databases">
        <title>Complete genome sequence of Spiroplasma platyhelix ATCC 51748, an insect isolate.</title>
        <authorList>
            <person name="Green E.A."/>
            <person name="Klassen J.L."/>
        </authorList>
    </citation>
    <scope>NUCLEOTIDE SEQUENCE [LARGE SCALE GENOMIC DNA]</scope>
    <source>
        <strain evidence="12 13">PALS-1</strain>
    </source>
</reference>
<evidence type="ECO:0000259" key="11">
    <source>
        <dbReference type="PROSITE" id="PS50893"/>
    </source>
</evidence>